<organism evidence="1 2">
    <name type="scientific">Chryseobacterium pennae</name>
    <dbReference type="NCBI Taxonomy" id="2258962"/>
    <lineage>
        <taxon>Bacteria</taxon>
        <taxon>Pseudomonadati</taxon>
        <taxon>Bacteroidota</taxon>
        <taxon>Flavobacteriia</taxon>
        <taxon>Flavobacteriales</taxon>
        <taxon>Weeksellaceae</taxon>
        <taxon>Chryseobacterium group</taxon>
        <taxon>Chryseobacterium</taxon>
    </lineage>
</organism>
<gene>
    <name evidence="1" type="ORF">DRF65_20405</name>
</gene>
<dbReference type="InterPro" id="IPR050708">
    <property type="entry name" value="T6SS_VgrG/RHS"/>
</dbReference>
<keyword evidence="2" id="KW-1185">Reference proteome</keyword>
<reference evidence="2" key="1">
    <citation type="submission" date="2018-06" db="EMBL/GenBank/DDBJ databases">
        <authorList>
            <person name="Lum Nde A."/>
            <person name="Hugo C."/>
        </authorList>
    </citation>
    <scope>NUCLEOTIDE SEQUENCE [LARGE SCALE GENOMIC DNA]</scope>
    <source>
        <strain evidence="2">1_F178</strain>
    </source>
</reference>
<sequence length="372" mass="42442">QDSKTTYYIYRADGTKVKKSGTAGLATDYLDGFQYTESNLKFVPTSESYFNFENNKYIYNYADHLGNVRLSYFKNGTGIEVLEENNYYPFGLKHKGYNILGSNPSYNYKYNGKELQETGMYDYGARMYMPDLERWGVVDPLAEKMRRWSPYNYAFDNPMRFIDPDGRAPKTDFTFNIKTGDVKQVGETNNLPDRIVKTDKNGNVAYNKKGEAKIEVDNIAKGILKDGQNFKTSDNIIDVGEKGQPTLKQLEDFAVKLFDYVGVELSGAYLSNEDSKDAKINSVYMDDYGGNSYSSSITTINRNDLKRRGLYTNTSFHTHPTLGYSRSASTSASQADRDFRDSWKEYKLVHNFIILTRPETGPGVEKVDYTND</sequence>
<evidence type="ECO:0000313" key="2">
    <source>
        <dbReference type="Proteomes" id="UP000256686"/>
    </source>
</evidence>
<comment type="caution">
    <text evidence="1">The sequence shown here is derived from an EMBL/GenBank/DDBJ whole genome shotgun (WGS) entry which is preliminary data.</text>
</comment>
<protein>
    <recommendedName>
        <fullName evidence="3">RHS repeat-associated core domain-containing protein</fullName>
    </recommendedName>
</protein>
<dbReference type="RefSeq" id="WP_133297837.1">
    <property type="nucleotide sequence ID" value="NZ_QNVT01000023.1"/>
</dbReference>
<dbReference type="AlphaFoldDB" id="A0A3D9C503"/>
<evidence type="ECO:0008006" key="3">
    <source>
        <dbReference type="Google" id="ProtNLM"/>
    </source>
</evidence>
<dbReference type="InterPro" id="IPR022385">
    <property type="entry name" value="Rhs_assc_core"/>
</dbReference>
<dbReference type="Gene3D" id="2.180.10.10">
    <property type="entry name" value="RHS repeat-associated core"/>
    <property type="match status" value="1"/>
</dbReference>
<accession>A0A3D9C503</accession>
<dbReference type="NCBIfam" id="TIGR03696">
    <property type="entry name" value="Rhs_assc_core"/>
    <property type="match status" value="1"/>
</dbReference>
<dbReference type="PANTHER" id="PTHR32305:SF15">
    <property type="entry name" value="PROTEIN RHSA-RELATED"/>
    <property type="match status" value="1"/>
</dbReference>
<proteinExistence type="predicted"/>
<dbReference type="Proteomes" id="UP000256686">
    <property type="component" value="Unassembled WGS sequence"/>
</dbReference>
<dbReference type="EMBL" id="QNVT01000023">
    <property type="protein sequence ID" value="REC60622.1"/>
    <property type="molecule type" value="Genomic_DNA"/>
</dbReference>
<dbReference type="PANTHER" id="PTHR32305">
    <property type="match status" value="1"/>
</dbReference>
<feature type="non-terminal residue" evidence="1">
    <location>
        <position position="1"/>
    </location>
</feature>
<name>A0A3D9C503_9FLAO</name>
<evidence type="ECO:0000313" key="1">
    <source>
        <dbReference type="EMBL" id="REC60622.1"/>
    </source>
</evidence>